<gene>
    <name evidence="3" type="ORF">A2785_01355</name>
</gene>
<feature type="domain" description="VTT" evidence="2">
    <location>
        <begin position="69"/>
        <end position="178"/>
    </location>
</feature>
<keyword evidence="1" id="KW-0812">Transmembrane</keyword>
<feature type="transmembrane region" description="Helical" evidence="1">
    <location>
        <begin position="158"/>
        <end position="178"/>
    </location>
</feature>
<dbReference type="InterPro" id="IPR032816">
    <property type="entry name" value="VTT_dom"/>
</dbReference>
<keyword evidence="1" id="KW-1133">Transmembrane helix</keyword>
<dbReference type="PANTHER" id="PTHR42709:SF11">
    <property type="entry name" value="DEDA FAMILY PROTEIN"/>
    <property type="match status" value="1"/>
</dbReference>
<dbReference type="AlphaFoldDB" id="A0A1G1VLH5"/>
<feature type="transmembrane region" description="Helical" evidence="1">
    <location>
        <begin position="125"/>
        <end position="146"/>
    </location>
</feature>
<feature type="transmembrane region" description="Helical" evidence="1">
    <location>
        <begin position="16"/>
        <end position="35"/>
    </location>
</feature>
<feature type="transmembrane region" description="Helical" evidence="1">
    <location>
        <begin position="81"/>
        <end position="104"/>
    </location>
</feature>
<feature type="transmembrane region" description="Helical" evidence="1">
    <location>
        <begin position="47"/>
        <end position="69"/>
    </location>
</feature>
<evidence type="ECO:0000259" key="2">
    <source>
        <dbReference type="Pfam" id="PF09335"/>
    </source>
</evidence>
<evidence type="ECO:0000313" key="4">
    <source>
        <dbReference type="Proteomes" id="UP000179069"/>
    </source>
</evidence>
<organism evidence="3 4">
    <name type="scientific">Candidatus Chisholmbacteria bacterium RIFCSPHIGHO2_01_FULL_49_18</name>
    <dbReference type="NCBI Taxonomy" id="1797590"/>
    <lineage>
        <taxon>Bacteria</taxon>
        <taxon>Candidatus Chisholmiibacteriota</taxon>
    </lineage>
</organism>
<proteinExistence type="predicted"/>
<accession>A0A1G1VLH5</accession>
<name>A0A1G1VLH5_9BACT</name>
<dbReference type="Proteomes" id="UP000179069">
    <property type="component" value="Unassembled WGS sequence"/>
</dbReference>
<dbReference type="PANTHER" id="PTHR42709">
    <property type="entry name" value="ALKALINE PHOSPHATASE LIKE PROTEIN"/>
    <property type="match status" value="1"/>
</dbReference>
<evidence type="ECO:0000256" key="1">
    <source>
        <dbReference type="SAM" id="Phobius"/>
    </source>
</evidence>
<dbReference type="InterPro" id="IPR051311">
    <property type="entry name" value="DedA_domain"/>
</dbReference>
<dbReference type="EMBL" id="MHCI01000018">
    <property type="protein sequence ID" value="OGY16221.1"/>
    <property type="molecule type" value="Genomic_DNA"/>
</dbReference>
<evidence type="ECO:0000313" key="3">
    <source>
        <dbReference type="EMBL" id="OGY16221.1"/>
    </source>
</evidence>
<dbReference type="Pfam" id="PF09335">
    <property type="entry name" value="VTT_dom"/>
    <property type="match status" value="1"/>
</dbReference>
<comment type="caution">
    <text evidence="3">The sequence shown here is derived from an EMBL/GenBank/DDBJ whole genome shotgun (WGS) entry which is preliminary data.</text>
</comment>
<protein>
    <recommendedName>
        <fullName evidence="2">VTT domain-containing protein</fullName>
    </recommendedName>
</protein>
<dbReference type="GO" id="GO:0005886">
    <property type="term" value="C:plasma membrane"/>
    <property type="evidence" value="ECO:0007669"/>
    <property type="project" value="TreeGrafter"/>
</dbReference>
<keyword evidence="1" id="KW-0472">Membrane</keyword>
<sequence>MVFARLKVIMKRHPRLLSILSIIAAALISGVIFFFRESFFDVSRYGYTGVFLLTMLGHATILLPMPALLSAFIGGGVFNPILIGLVAAAGAAIGELTGYLAGVGGNAMISNRKEFVRMQAQLQKYGLFGLVVLAAIPNPFFDMAGIAAGMMRLPVSRFLLATWIGQVIKFTLFSYLGAGSSGILNRYF</sequence>
<reference evidence="3 4" key="1">
    <citation type="journal article" date="2016" name="Nat. Commun.">
        <title>Thousands of microbial genomes shed light on interconnected biogeochemical processes in an aquifer system.</title>
        <authorList>
            <person name="Anantharaman K."/>
            <person name="Brown C.T."/>
            <person name="Hug L.A."/>
            <person name="Sharon I."/>
            <person name="Castelle C.J."/>
            <person name="Probst A.J."/>
            <person name="Thomas B.C."/>
            <person name="Singh A."/>
            <person name="Wilkins M.J."/>
            <person name="Karaoz U."/>
            <person name="Brodie E.L."/>
            <person name="Williams K.H."/>
            <person name="Hubbard S.S."/>
            <person name="Banfield J.F."/>
        </authorList>
    </citation>
    <scope>NUCLEOTIDE SEQUENCE [LARGE SCALE GENOMIC DNA]</scope>
</reference>